<dbReference type="PROSITE" id="PS00095">
    <property type="entry name" value="C5_MTASE_2"/>
    <property type="match status" value="1"/>
</dbReference>
<dbReference type="SUPFAM" id="SSF49265">
    <property type="entry name" value="Fibronectin type III"/>
    <property type="match status" value="1"/>
</dbReference>
<evidence type="ECO:0000313" key="12">
    <source>
        <dbReference type="Proteomes" id="UP001152797"/>
    </source>
</evidence>
<keyword evidence="2 4" id="KW-0808">Transferase</keyword>
<feature type="region of interest" description="Disordered" evidence="8">
    <location>
        <begin position="1"/>
        <end position="40"/>
    </location>
</feature>
<dbReference type="PRINTS" id="PR00105">
    <property type="entry name" value="C5METTRFRASE"/>
</dbReference>
<dbReference type="PANTHER" id="PTHR46098">
    <property type="entry name" value="TRNA (CYTOSINE(38)-C(5))-METHYLTRANSFERASE"/>
    <property type="match status" value="1"/>
</dbReference>
<dbReference type="Pfam" id="PF00145">
    <property type="entry name" value="DNA_methylase"/>
    <property type="match status" value="1"/>
</dbReference>
<feature type="region of interest" description="Disordered" evidence="8">
    <location>
        <begin position="175"/>
        <end position="202"/>
    </location>
</feature>
<dbReference type="InterPro" id="IPR013783">
    <property type="entry name" value="Ig-like_fold"/>
</dbReference>
<feature type="compositionally biased region" description="Pro residues" evidence="8">
    <location>
        <begin position="14"/>
        <end position="33"/>
    </location>
</feature>
<protein>
    <recommendedName>
        <fullName evidence="6">Cytosine-specific methyltransferase</fullName>
        <ecNumber evidence="6">2.1.1.37</ecNumber>
    </recommendedName>
</protein>
<keyword evidence="3 4" id="KW-0949">S-adenosyl-L-methionine</keyword>
<dbReference type="Pfam" id="PF00041">
    <property type="entry name" value="fn3"/>
    <property type="match status" value="1"/>
</dbReference>
<dbReference type="CDD" id="cd00063">
    <property type="entry name" value="FN3"/>
    <property type="match status" value="2"/>
</dbReference>
<dbReference type="Gene3D" id="3.40.50.150">
    <property type="entry name" value="Vaccinia Virus protein VP39"/>
    <property type="match status" value="1"/>
</dbReference>
<evidence type="ECO:0000256" key="4">
    <source>
        <dbReference type="PROSITE-ProRule" id="PRU01016"/>
    </source>
</evidence>
<dbReference type="InterPro" id="IPR031303">
    <property type="entry name" value="C5_meth_CS"/>
</dbReference>
<dbReference type="PANTHER" id="PTHR46098:SF1">
    <property type="entry name" value="TRNA (CYTOSINE(38)-C(5))-METHYLTRANSFERASE"/>
    <property type="match status" value="1"/>
</dbReference>
<comment type="catalytic activity">
    <reaction evidence="6">
        <text>a 2'-deoxycytidine in DNA + S-adenosyl-L-methionine = a 5-methyl-2'-deoxycytidine in DNA + S-adenosyl-L-homocysteine + H(+)</text>
        <dbReference type="Rhea" id="RHEA:13681"/>
        <dbReference type="Rhea" id="RHEA-COMP:11369"/>
        <dbReference type="Rhea" id="RHEA-COMP:11370"/>
        <dbReference type="ChEBI" id="CHEBI:15378"/>
        <dbReference type="ChEBI" id="CHEBI:57856"/>
        <dbReference type="ChEBI" id="CHEBI:59789"/>
        <dbReference type="ChEBI" id="CHEBI:85452"/>
        <dbReference type="ChEBI" id="CHEBI:85454"/>
        <dbReference type="EC" id="2.1.1.37"/>
    </reaction>
</comment>
<evidence type="ECO:0000256" key="3">
    <source>
        <dbReference type="ARBA" id="ARBA00022691"/>
    </source>
</evidence>
<dbReference type="SMART" id="SM00060">
    <property type="entry name" value="FN3"/>
    <property type="match status" value="2"/>
</dbReference>
<feature type="domain" description="Fibronectin type-III" evidence="9">
    <location>
        <begin position="321"/>
        <end position="425"/>
    </location>
</feature>
<keyword evidence="7" id="KW-0175">Coiled coil</keyword>
<dbReference type="GO" id="GO:0032259">
    <property type="term" value="P:methylation"/>
    <property type="evidence" value="ECO:0007669"/>
    <property type="project" value="UniProtKB-KW"/>
</dbReference>
<dbReference type="Proteomes" id="UP001152797">
    <property type="component" value="Unassembled WGS sequence"/>
</dbReference>
<proteinExistence type="inferred from homology"/>
<evidence type="ECO:0000313" key="11">
    <source>
        <dbReference type="EMBL" id="CAL4794548.1"/>
    </source>
</evidence>
<accession>A0A9P1DBF8</accession>
<keyword evidence="1 4" id="KW-0489">Methyltransferase</keyword>
<dbReference type="NCBIfam" id="TIGR00675">
    <property type="entry name" value="dcm"/>
    <property type="match status" value="1"/>
</dbReference>
<gene>
    <name evidence="10" type="ORF">C1SCF055_LOCUS32801</name>
</gene>
<dbReference type="InterPro" id="IPR001525">
    <property type="entry name" value="C5_MeTfrase"/>
</dbReference>
<dbReference type="EMBL" id="CAMXCT010004001">
    <property type="protein sequence ID" value="CAI4007236.1"/>
    <property type="molecule type" value="Genomic_DNA"/>
</dbReference>
<dbReference type="AlphaFoldDB" id="A0A9P1DBF8"/>
<dbReference type="InterPro" id="IPR003961">
    <property type="entry name" value="FN3_dom"/>
</dbReference>
<dbReference type="EMBL" id="CAMXCT020004001">
    <property type="protein sequence ID" value="CAL1160611.1"/>
    <property type="molecule type" value="Genomic_DNA"/>
</dbReference>
<evidence type="ECO:0000256" key="8">
    <source>
        <dbReference type="SAM" id="MobiDB-lite"/>
    </source>
</evidence>
<dbReference type="Gene3D" id="3.90.120.10">
    <property type="entry name" value="DNA Methylase, subunit A, domain 2"/>
    <property type="match status" value="1"/>
</dbReference>
<dbReference type="PROSITE" id="PS00094">
    <property type="entry name" value="C5_MTASE_1"/>
    <property type="match status" value="1"/>
</dbReference>
<dbReference type="InterPro" id="IPR018117">
    <property type="entry name" value="C5_DNA_meth_AS"/>
</dbReference>
<evidence type="ECO:0000256" key="7">
    <source>
        <dbReference type="SAM" id="Coils"/>
    </source>
</evidence>
<keyword evidence="12" id="KW-1185">Reference proteome</keyword>
<evidence type="ECO:0000256" key="2">
    <source>
        <dbReference type="ARBA" id="ARBA00022679"/>
    </source>
</evidence>
<dbReference type="CDD" id="cd00315">
    <property type="entry name" value="Cyt_C5_DNA_methylase"/>
    <property type="match status" value="1"/>
</dbReference>
<dbReference type="OrthoDB" id="417738at2759"/>
<evidence type="ECO:0000256" key="1">
    <source>
        <dbReference type="ARBA" id="ARBA00022603"/>
    </source>
</evidence>
<dbReference type="SUPFAM" id="SSF53335">
    <property type="entry name" value="S-adenosyl-L-methionine-dependent methyltransferases"/>
    <property type="match status" value="1"/>
</dbReference>
<dbReference type="InterPro" id="IPR036116">
    <property type="entry name" value="FN3_sf"/>
</dbReference>
<feature type="active site" evidence="4">
    <location>
        <position position="885"/>
    </location>
</feature>
<dbReference type="EC" id="2.1.1.37" evidence="6"/>
<dbReference type="EMBL" id="CAMXCT030004001">
    <property type="protein sequence ID" value="CAL4794548.1"/>
    <property type="molecule type" value="Genomic_DNA"/>
</dbReference>
<dbReference type="InterPro" id="IPR050750">
    <property type="entry name" value="C5-MTase"/>
</dbReference>
<dbReference type="PROSITE" id="PS50853">
    <property type="entry name" value="FN3"/>
    <property type="match status" value="1"/>
</dbReference>
<organism evidence="10">
    <name type="scientific">Cladocopium goreaui</name>
    <dbReference type="NCBI Taxonomy" id="2562237"/>
    <lineage>
        <taxon>Eukaryota</taxon>
        <taxon>Sar</taxon>
        <taxon>Alveolata</taxon>
        <taxon>Dinophyceae</taxon>
        <taxon>Suessiales</taxon>
        <taxon>Symbiodiniaceae</taxon>
        <taxon>Cladocopium</taxon>
    </lineage>
</organism>
<feature type="coiled-coil region" evidence="7">
    <location>
        <begin position="1175"/>
        <end position="1202"/>
    </location>
</feature>
<dbReference type="Gene3D" id="2.60.40.10">
    <property type="entry name" value="Immunoglobulins"/>
    <property type="match status" value="2"/>
</dbReference>
<comment type="caution">
    <text evidence="10">The sequence shown here is derived from an EMBL/GenBank/DDBJ whole genome shotgun (WGS) entry which is preliminary data.</text>
</comment>
<dbReference type="GO" id="GO:0003886">
    <property type="term" value="F:DNA (cytosine-5-)-methyltransferase activity"/>
    <property type="evidence" value="ECO:0007669"/>
    <property type="project" value="UniProtKB-EC"/>
</dbReference>
<reference evidence="10" key="1">
    <citation type="submission" date="2022-10" db="EMBL/GenBank/DDBJ databases">
        <authorList>
            <person name="Chen Y."/>
            <person name="Dougan E. K."/>
            <person name="Chan C."/>
            <person name="Rhodes N."/>
            <person name="Thang M."/>
        </authorList>
    </citation>
    <scope>NUCLEOTIDE SEQUENCE</scope>
</reference>
<dbReference type="InterPro" id="IPR029063">
    <property type="entry name" value="SAM-dependent_MTases_sf"/>
</dbReference>
<evidence type="ECO:0000256" key="6">
    <source>
        <dbReference type="RuleBase" id="RU000417"/>
    </source>
</evidence>
<evidence type="ECO:0000259" key="9">
    <source>
        <dbReference type="PROSITE" id="PS50853"/>
    </source>
</evidence>
<dbReference type="PROSITE" id="PS51679">
    <property type="entry name" value="SAM_MT_C5"/>
    <property type="match status" value="1"/>
</dbReference>
<evidence type="ECO:0000313" key="10">
    <source>
        <dbReference type="EMBL" id="CAI4007236.1"/>
    </source>
</evidence>
<reference evidence="11 12" key="2">
    <citation type="submission" date="2024-05" db="EMBL/GenBank/DDBJ databases">
        <authorList>
            <person name="Chen Y."/>
            <person name="Shah S."/>
            <person name="Dougan E. K."/>
            <person name="Thang M."/>
            <person name="Chan C."/>
        </authorList>
    </citation>
    <scope>NUCLEOTIDE SEQUENCE [LARGE SCALE GENOMIC DNA]</scope>
</reference>
<comment type="similarity">
    <text evidence="4 5">Belongs to the class I-like SAM-binding methyltransferase superfamily. C5-methyltransferase family.</text>
</comment>
<name>A0A9P1DBF8_9DINO</name>
<sequence>MLPGAPRVSFHPLPAHPVHPVPVHPSQHCPPLPQTQTPQSLEPRRLVARVGSLAPAAPGGAAAAAPAAVPAAAVPAVVPVPRSQAAPKSLLRRSTAAAAAAAEPCTALAPLAREATNAGCAAATGSRNCPNGARRRKSLPEPELLVVKFLYLSRLPAAGWLQTPAQYQLSLHVGEDARNDPPSRPGVYATASVQAGPPQAVPPEEAQLKEQIAKAVEAMTASTPMGASSAPMECRFKSRLAVRLQDAGPGPAAGGPVYFRVDAWAVTPGLFSKPSAPVLFARAFVPINDAKYHRRACTWPMIDAQGQDVAYLTCEFSFARIPSPVSELTASAAGNAVSLAWLASNEDRVVPIKGYRIDSRCLGRGKRAPNSTWQHEGDVDARSTRFQIHGLKPDTVYLLRVCAVNEVGLSEAAELEVKTGPCAPAGCGPPRLAGCAGPVLSVEWDSPIYDGGAELVAYRVWVRPFSATDADEGDWLEVGHVKHNNSGVQRAEIHTEDLDSSIGRYLCRVAAINGAGEVGPATPDAVSLTLPNPCAVSRPTPPSQAPLALGDREGHYGSMWPQAGVNGNLLTMTINEPNKRKVTVPLFQDNLGDDLPLGLFGQYGAHSLTSASDGQSNDLALPEHLDVHQQHWPPSEFDSRQWYHQDAFPGSEDTLDRALVPFKAPPRTQHEKQDDLLRRLLEEKRSLLESSLQLGSSGPQSVESCYLALADGDCIPRRWHLEGRWGIPIEKIAHGKHQGLRFIPLLVGAEKRLPEEIQQLLKTGRAWVVPHNSSQPKAKAWTDWHPSHGAAKSPEIAEETKAIPYFPEPIEKSFTFAELFAGIGGFRLGLEAVGGKCVFASEIERFTRSLYILNFGESPPVVGDIQEVKDSEIPEVDMLVAGFPCQPFSALGTQPAFDDDRGLLFREIVRVLKASKARSFLLENVPGLLECDDGKAIRAIKQELQAAGYEVQLHTFNARNLTAQSRKRVFFFGLREGVSGFAGFRRPWVPELQLRARDVLENEEELMQETDGEDIYGLSDEHFRSLKESKKWAKRGGMTDTLVWEDKLCNTLVSHYGTSLGKGNSQLVARQAPLNPRRFTPRECARLMGFPDSYRLTERPKENPSMWFRALYKMFGNSVSPPLVAALSDVLLEPLGLTSRGQSGQSASLRLALGAVAPQRQTFQRLSEELQISSSEALRIRHEEAEIEAAGYQAEVAVLSQKLKEQLETMNASSSLYHPDTSAMGFTLPIPGS</sequence>
<evidence type="ECO:0000256" key="5">
    <source>
        <dbReference type="RuleBase" id="RU000416"/>
    </source>
</evidence>